<reference evidence="1" key="1">
    <citation type="submission" date="2021-11" db="EMBL/GenBank/DDBJ databases">
        <title>Draft genome sequence of Alcaligenes endophyticus type strain CCUG 75668T.</title>
        <authorList>
            <person name="Salva-Serra F."/>
            <person name="Duran R.E."/>
            <person name="Seeger M."/>
            <person name="Moore E.R.B."/>
            <person name="Jaen-Luchoro D."/>
        </authorList>
    </citation>
    <scope>NUCLEOTIDE SEQUENCE</scope>
    <source>
        <strain evidence="1">CCUG 75668</strain>
    </source>
</reference>
<organism evidence="1 2">
    <name type="scientific">Alcaligenes endophyticus</name>
    <dbReference type="NCBI Taxonomy" id="1929088"/>
    <lineage>
        <taxon>Bacteria</taxon>
        <taxon>Pseudomonadati</taxon>
        <taxon>Pseudomonadota</taxon>
        <taxon>Betaproteobacteria</taxon>
        <taxon>Burkholderiales</taxon>
        <taxon>Alcaligenaceae</taxon>
        <taxon>Alcaligenes</taxon>
    </lineage>
</organism>
<name>A0ABT8EIW6_9BURK</name>
<sequence length="149" mass="16995">MTEHMWKSAFHSLSQQLSSWGLRTRQLGLGAALCLPFTVVWADTAAPHWINYAQQFSAQLEQYVHNQDSDVAERLATWAIDHNEAQLGPVQAQFWFTRDGSVRELSVESLQNAQADADLYLLLQGIQARFAPPPDMPQPLRVRLQWSYD</sequence>
<dbReference type="Proteomes" id="UP001168613">
    <property type="component" value="Unassembled WGS sequence"/>
</dbReference>
<accession>A0ABT8EIW6</accession>
<comment type="caution">
    <text evidence="1">The sequence shown here is derived from an EMBL/GenBank/DDBJ whole genome shotgun (WGS) entry which is preliminary data.</text>
</comment>
<keyword evidence="2" id="KW-1185">Reference proteome</keyword>
<gene>
    <name evidence="1" type="ORF">LMS43_07195</name>
</gene>
<evidence type="ECO:0008006" key="3">
    <source>
        <dbReference type="Google" id="ProtNLM"/>
    </source>
</evidence>
<proteinExistence type="predicted"/>
<dbReference type="EMBL" id="JAJHNU010000001">
    <property type="protein sequence ID" value="MDN4121070.1"/>
    <property type="molecule type" value="Genomic_DNA"/>
</dbReference>
<dbReference type="RefSeq" id="WP_266124939.1">
    <property type="nucleotide sequence ID" value="NZ_JAJHNU010000001.1"/>
</dbReference>
<evidence type="ECO:0000313" key="2">
    <source>
        <dbReference type="Proteomes" id="UP001168613"/>
    </source>
</evidence>
<evidence type="ECO:0000313" key="1">
    <source>
        <dbReference type="EMBL" id="MDN4121070.1"/>
    </source>
</evidence>
<protein>
    <recommendedName>
        <fullName evidence="3">TonB C-terminal domain-containing protein</fullName>
    </recommendedName>
</protein>